<feature type="domain" description="Fungal-type protein kinase" evidence="1">
    <location>
        <begin position="231"/>
        <end position="599"/>
    </location>
</feature>
<proteinExistence type="predicted"/>
<gene>
    <name evidence="2" type="ORF">BDN70DRAFT_849042</name>
</gene>
<dbReference type="EMBL" id="MU155140">
    <property type="protein sequence ID" value="KAF9484762.1"/>
    <property type="molecule type" value="Genomic_DNA"/>
</dbReference>
<dbReference type="PANTHER" id="PTHR38248">
    <property type="entry name" value="FUNK1 6"/>
    <property type="match status" value="1"/>
</dbReference>
<dbReference type="SUPFAM" id="SSF56112">
    <property type="entry name" value="Protein kinase-like (PK-like)"/>
    <property type="match status" value="1"/>
</dbReference>
<dbReference type="OrthoDB" id="5592585at2759"/>
<keyword evidence="3" id="KW-1185">Reference proteome</keyword>
<accession>A0A9P6CZ36</accession>
<organism evidence="2 3">
    <name type="scientific">Pholiota conissans</name>
    <dbReference type="NCBI Taxonomy" id="109636"/>
    <lineage>
        <taxon>Eukaryota</taxon>
        <taxon>Fungi</taxon>
        <taxon>Dikarya</taxon>
        <taxon>Basidiomycota</taxon>
        <taxon>Agaricomycotina</taxon>
        <taxon>Agaricomycetes</taxon>
        <taxon>Agaricomycetidae</taxon>
        <taxon>Agaricales</taxon>
        <taxon>Agaricineae</taxon>
        <taxon>Strophariaceae</taxon>
        <taxon>Pholiota</taxon>
    </lineage>
</organism>
<dbReference type="Proteomes" id="UP000807469">
    <property type="component" value="Unassembled WGS sequence"/>
</dbReference>
<evidence type="ECO:0000313" key="3">
    <source>
        <dbReference type="Proteomes" id="UP000807469"/>
    </source>
</evidence>
<dbReference type="PANTHER" id="PTHR38248:SF2">
    <property type="entry name" value="FUNK1 11"/>
    <property type="match status" value="1"/>
</dbReference>
<evidence type="ECO:0000259" key="1">
    <source>
        <dbReference type="Pfam" id="PF17667"/>
    </source>
</evidence>
<evidence type="ECO:0000313" key="2">
    <source>
        <dbReference type="EMBL" id="KAF9484762.1"/>
    </source>
</evidence>
<dbReference type="Pfam" id="PF17667">
    <property type="entry name" value="Pkinase_fungal"/>
    <property type="match status" value="1"/>
</dbReference>
<name>A0A9P6CZ36_9AGAR</name>
<sequence length="747" mass="84785">MEDGGKLPSHSPLAQNFQGTTSVTETIHEKPLEAFLESPIAKTENGSKASLTRNTAKIRYEKQAVEVLQNLVGPMPMAQFIREFFHDPFSEEDMPPSNEVFGKIPVAPNNESKLITPIVNALNTPFINKSGTEIQRCPGIVFHYTGDNQEQIEGEENRFDSKYDITGYLEDDPIFGGNQNVLAEGKARTLPGMAQLVIELRMEDIAKDPEIPGGELVFPQRLNLDGDDINKLAIGQIGSYATEVCARQHRNFLFMLFMTPKVARLLRWDRAGVVISSAFDYRKEAKILCQFLWQFGKATHAQRGCDTGVKWASAREEVLFKARIERHVRSQLGDDFKGVDDEIDRHYEAARVVKLPVRSIMQNGAVKERSFLVSRPLVSPSSMASRATRGYWAMDVETEQIVFLKDAWRTNVEGMEVEGDIIRSIEEAPNVPTMVCYGDVGDTSSFDHAYITQTDRYRTAEWNAHRPPISRLTSRIHHRQAIKEAGYNLEHLAGCGELLWAVRDVYDALEAVYVSDGRMHRDISTGNIILFADDSTRKYGNRRGILIDWELSCNIEREHARKHWRTGTWAFMSINTLARNPGPHALVHDAESLAYVVFYCAIFFLKWNYSVDILRTTVDNFFDQSAFYNGDEDDQPFIKGGNGKKSNLWPDFERGQEFALHKGLPTVIHKWLRRSLDHIAQWYTPPLPNRTAEVQKKMARPIFDLSGDIFKDIPINDREYSERPTFKGRSLLNLPATHTSATPPPSI</sequence>
<dbReference type="InterPro" id="IPR040976">
    <property type="entry name" value="Pkinase_fungal"/>
</dbReference>
<dbReference type="InterPro" id="IPR011009">
    <property type="entry name" value="Kinase-like_dom_sf"/>
</dbReference>
<comment type="caution">
    <text evidence="2">The sequence shown here is derived from an EMBL/GenBank/DDBJ whole genome shotgun (WGS) entry which is preliminary data.</text>
</comment>
<reference evidence="2" key="1">
    <citation type="submission" date="2020-11" db="EMBL/GenBank/DDBJ databases">
        <authorList>
            <consortium name="DOE Joint Genome Institute"/>
            <person name="Ahrendt S."/>
            <person name="Riley R."/>
            <person name="Andreopoulos W."/>
            <person name="Labutti K."/>
            <person name="Pangilinan J."/>
            <person name="Ruiz-Duenas F.J."/>
            <person name="Barrasa J.M."/>
            <person name="Sanchez-Garcia M."/>
            <person name="Camarero S."/>
            <person name="Miyauchi S."/>
            <person name="Serrano A."/>
            <person name="Linde D."/>
            <person name="Babiker R."/>
            <person name="Drula E."/>
            <person name="Ayuso-Fernandez I."/>
            <person name="Pacheco R."/>
            <person name="Padilla G."/>
            <person name="Ferreira P."/>
            <person name="Barriuso J."/>
            <person name="Kellner H."/>
            <person name="Castanera R."/>
            <person name="Alfaro M."/>
            <person name="Ramirez L."/>
            <person name="Pisabarro A.G."/>
            <person name="Kuo A."/>
            <person name="Tritt A."/>
            <person name="Lipzen A."/>
            <person name="He G."/>
            <person name="Yan M."/>
            <person name="Ng V."/>
            <person name="Cullen D."/>
            <person name="Martin F."/>
            <person name="Rosso M.-N."/>
            <person name="Henrissat B."/>
            <person name="Hibbett D."/>
            <person name="Martinez A.T."/>
            <person name="Grigoriev I.V."/>
        </authorList>
    </citation>
    <scope>NUCLEOTIDE SEQUENCE</scope>
    <source>
        <strain evidence="2">CIRM-BRFM 674</strain>
    </source>
</reference>
<dbReference type="AlphaFoldDB" id="A0A9P6CZ36"/>
<protein>
    <recommendedName>
        <fullName evidence="1">Fungal-type protein kinase domain-containing protein</fullName>
    </recommendedName>
</protein>
<dbReference type="Gene3D" id="1.10.510.10">
    <property type="entry name" value="Transferase(Phosphotransferase) domain 1"/>
    <property type="match status" value="1"/>
</dbReference>